<evidence type="ECO:0000313" key="3">
    <source>
        <dbReference type="Proteomes" id="UP000001062"/>
    </source>
</evidence>
<feature type="transmembrane region" description="Helical" evidence="1">
    <location>
        <begin position="7"/>
        <end position="27"/>
    </location>
</feature>
<name>F2JUJ8_MARM1</name>
<evidence type="ECO:0000313" key="2">
    <source>
        <dbReference type="EMBL" id="ADZ89331.1"/>
    </source>
</evidence>
<protein>
    <submittedName>
        <fullName evidence="2">Uncharacterized protein</fullName>
    </submittedName>
</protein>
<evidence type="ECO:0000256" key="1">
    <source>
        <dbReference type="SAM" id="Phobius"/>
    </source>
</evidence>
<dbReference type="EMBL" id="CP002583">
    <property type="protein sequence ID" value="ADZ89331.1"/>
    <property type="molecule type" value="Genomic_DNA"/>
</dbReference>
<dbReference type="KEGG" id="mme:Marme_0025"/>
<dbReference type="RefSeq" id="WP_013659238.1">
    <property type="nucleotide sequence ID" value="NC_015276.1"/>
</dbReference>
<feature type="transmembrane region" description="Helical" evidence="1">
    <location>
        <begin position="39"/>
        <end position="60"/>
    </location>
</feature>
<accession>F2JUJ8</accession>
<reference evidence="2 3" key="1">
    <citation type="journal article" date="2012" name="Stand. Genomic Sci.">
        <title>Complete genome sequence of the melanogenic marine bacterium Marinomonas mediterranea type strain (MMB-1(T)).</title>
        <authorList>
            <person name="Lucas-Elio P."/>
            <person name="Goodwin L."/>
            <person name="Woyke T."/>
            <person name="Pitluck S."/>
            <person name="Nolan M."/>
            <person name="Kyrpides N.C."/>
            <person name="Detter J.C."/>
            <person name="Copeland A."/>
            <person name="Teshima H."/>
            <person name="Bruce D."/>
            <person name="Detter C."/>
            <person name="Tapia R."/>
            <person name="Han S."/>
            <person name="Land M.L."/>
            <person name="Ivanova N."/>
            <person name="Mikhailova N."/>
            <person name="Johnston A.W."/>
            <person name="Sanchez-Amat A."/>
        </authorList>
    </citation>
    <scope>NUCLEOTIDE SEQUENCE [LARGE SCALE GENOMIC DNA]</scope>
    <source>
        <strain evidence="3">ATCC 700492 / JCM 21426 / NBRC 103028 / MMB-1</strain>
    </source>
</reference>
<dbReference type="Proteomes" id="UP000001062">
    <property type="component" value="Chromosome"/>
</dbReference>
<proteinExistence type="predicted"/>
<keyword evidence="1" id="KW-0472">Membrane</keyword>
<dbReference type="STRING" id="717774.Marme_0025"/>
<dbReference type="HOGENOM" id="CLU_1852796_0_0_6"/>
<gene>
    <name evidence="2" type="ordered locus">Marme_0025</name>
</gene>
<keyword evidence="1" id="KW-0812">Transmembrane</keyword>
<dbReference type="AlphaFoldDB" id="F2JUJ8"/>
<keyword evidence="3" id="KW-1185">Reference proteome</keyword>
<sequence>MKFTFRELYFAILGLLTGIALCALIIDQYAVYSLLKKEFFSALAAFGSIFAASSGIWVAITGWKKQEKEKLEEHLRSEYKKALKSANVLHALARRVLLLSDSKSTCFQTPNWRSKTIEDSLLNVVEHIEWRIYDLNYQ</sequence>
<keyword evidence="1" id="KW-1133">Transmembrane helix</keyword>
<organism evidence="2 3">
    <name type="scientific">Marinomonas mediterranea (strain ATCC 700492 / JCM 21426 / NBRC 103028 / MMB-1)</name>
    <dbReference type="NCBI Taxonomy" id="717774"/>
    <lineage>
        <taxon>Bacteria</taxon>
        <taxon>Pseudomonadati</taxon>
        <taxon>Pseudomonadota</taxon>
        <taxon>Gammaproteobacteria</taxon>
        <taxon>Oceanospirillales</taxon>
        <taxon>Oceanospirillaceae</taxon>
        <taxon>Marinomonas</taxon>
    </lineage>
</organism>